<name>A0ABV5R969_9ACTN</name>
<comment type="caution">
    <text evidence="2">The sequence shown here is derived from an EMBL/GenBank/DDBJ whole genome shotgun (WGS) entry which is preliminary data.</text>
</comment>
<dbReference type="RefSeq" id="WP_345516071.1">
    <property type="nucleotide sequence ID" value="NZ_BAAAXD010000035.1"/>
</dbReference>
<dbReference type="EMBL" id="JBHMCG010000058">
    <property type="protein sequence ID" value="MFB9573474.1"/>
    <property type="molecule type" value="Genomic_DNA"/>
</dbReference>
<keyword evidence="3" id="KW-1185">Reference proteome</keyword>
<feature type="domain" description="Metallo-beta-lactamase" evidence="1">
    <location>
        <begin position="64"/>
        <end position="240"/>
    </location>
</feature>
<protein>
    <submittedName>
        <fullName evidence="2">MBL fold metallo-hydrolase</fullName>
    </submittedName>
</protein>
<dbReference type="SMART" id="SM00849">
    <property type="entry name" value="Lactamase_B"/>
    <property type="match status" value="1"/>
</dbReference>
<dbReference type="PANTHER" id="PTHR42951">
    <property type="entry name" value="METALLO-BETA-LACTAMASE DOMAIN-CONTAINING"/>
    <property type="match status" value="1"/>
</dbReference>
<dbReference type="SUPFAM" id="SSF56281">
    <property type="entry name" value="Metallo-hydrolase/oxidoreductase"/>
    <property type="match status" value="1"/>
</dbReference>
<evidence type="ECO:0000313" key="3">
    <source>
        <dbReference type="Proteomes" id="UP001589710"/>
    </source>
</evidence>
<evidence type="ECO:0000313" key="2">
    <source>
        <dbReference type="EMBL" id="MFB9573474.1"/>
    </source>
</evidence>
<evidence type="ECO:0000259" key="1">
    <source>
        <dbReference type="SMART" id="SM00849"/>
    </source>
</evidence>
<dbReference type="Pfam" id="PF00753">
    <property type="entry name" value="Lactamase_B"/>
    <property type="match status" value="1"/>
</dbReference>
<dbReference type="InterPro" id="IPR050855">
    <property type="entry name" value="NDM-1-like"/>
</dbReference>
<dbReference type="Proteomes" id="UP001589710">
    <property type="component" value="Unassembled WGS sequence"/>
</dbReference>
<dbReference type="PANTHER" id="PTHR42951:SF22">
    <property type="entry name" value="METALLO BETA-LACTAMASE SUPERFAMILY LIPOPROTEIN"/>
    <property type="match status" value="1"/>
</dbReference>
<accession>A0ABV5R969</accession>
<gene>
    <name evidence="2" type="ORF">ACFFTL_14355</name>
</gene>
<dbReference type="InterPro" id="IPR001279">
    <property type="entry name" value="Metallo-B-lactamas"/>
</dbReference>
<dbReference type="Gene3D" id="3.60.15.10">
    <property type="entry name" value="Ribonuclease Z/Hydroxyacylglutathione hydrolase-like"/>
    <property type="match status" value="1"/>
</dbReference>
<sequence>MAGNRDHVWVREAPSTVDAEYVQESATVPLRPGQKIAHLFNLNESQEYVLQRVTERTYWFQRDHYACTFYVGEDGVLLFDPLHERGQYILEAIKRVTDRPVKAIVLSHDHYDHIGDADVVLRAMGEIGVHPRLIASEATARKQLFRGTSQPHATEVVAWPHSRFQFEDLHVEFHGFARAAHTDDHSAQLLVEEKVLHAADHTNPDEPPFWKFSANENFLYFEPNLRETEELDWVYENGGHGNVGSHADRDFYHQYIADMVEAVRRAMDHIGFRDGVKGVEGINSHTAYHTTWTDLVARTAVDALRPKYGQYYGFEYGTWSNAEQVVWAQFAYTK</sequence>
<proteinExistence type="predicted"/>
<reference evidence="2 3" key="1">
    <citation type="submission" date="2024-09" db="EMBL/GenBank/DDBJ databases">
        <authorList>
            <person name="Sun Q."/>
            <person name="Mori K."/>
        </authorList>
    </citation>
    <scope>NUCLEOTIDE SEQUENCE [LARGE SCALE GENOMIC DNA]</scope>
    <source>
        <strain evidence="2 3">JCM 3331</strain>
    </source>
</reference>
<organism evidence="2 3">
    <name type="scientific">Streptomyces yanii</name>
    <dbReference type="NCBI Taxonomy" id="78510"/>
    <lineage>
        <taxon>Bacteria</taxon>
        <taxon>Bacillati</taxon>
        <taxon>Actinomycetota</taxon>
        <taxon>Actinomycetes</taxon>
        <taxon>Kitasatosporales</taxon>
        <taxon>Streptomycetaceae</taxon>
        <taxon>Streptomyces</taxon>
    </lineage>
</organism>
<dbReference type="InterPro" id="IPR036866">
    <property type="entry name" value="RibonucZ/Hydroxyglut_hydro"/>
</dbReference>